<dbReference type="NCBIfam" id="TIGR00450">
    <property type="entry name" value="mnmE_trmE_thdF"/>
    <property type="match status" value="1"/>
</dbReference>
<feature type="binding site" evidence="7">
    <location>
        <position position="81"/>
    </location>
    <ligand>
        <name>(6S)-5-formyl-5,6,7,8-tetrahydrofolate</name>
        <dbReference type="ChEBI" id="CHEBI:57457"/>
    </ligand>
</feature>
<keyword evidence="5 7" id="KW-0630">Potassium</keyword>
<keyword evidence="6 7" id="KW-0342">GTP-binding</keyword>
<comment type="subcellular location">
    <subcellularLocation>
        <location evidence="7">Cytoplasm</location>
    </subcellularLocation>
</comment>
<dbReference type="STRING" id="188906.SAMN04488526_0515"/>
<keyword evidence="11" id="KW-1185">Reference proteome</keyword>
<dbReference type="EMBL" id="FNZQ01000001">
    <property type="protein sequence ID" value="SEK41367.1"/>
    <property type="molecule type" value="Genomic_DNA"/>
</dbReference>
<evidence type="ECO:0000256" key="7">
    <source>
        <dbReference type="HAMAP-Rule" id="MF_00379"/>
    </source>
</evidence>
<feature type="binding site" evidence="7">
    <location>
        <position position="24"/>
    </location>
    <ligand>
        <name>(6S)-5-formyl-5,6,7,8-tetrahydrofolate</name>
        <dbReference type="ChEBI" id="CHEBI:57457"/>
    </ligand>
</feature>
<dbReference type="InterPro" id="IPR027417">
    <property type="entry name" value="P-loop_NTPase"/>
</dbReference>
<dbReference type="InterPro" id="IPR006073">
    <property type="entry name" value="GTP-bd"/>
</dbReference>
<keyword evidence="7" id="KW-0963">Cytoplasm</keyword>
<dbReference type="Gene3D" id="1.20.120.430">
    <property type="entry name" value="tRNA modification GTPase MnmE domain 2"/>
    <property type="match status" value="1"/>
</dbReference>
<dbReference type="SUPFAM" id="SSF116878">
    <property type="entry name" value="TrmE connector domain"/>
    <property type="match status" value="1"/>
</dbReference>
<dbReference type="PROSITE" id="PS51709">
    <property type="entry name" value="G_TRME"/>
    <property type="match status" value="1"/>
</dbReference>
<dbReference type="GO" id="GO:0002098">
    <property type="term" value="P:tRNA wobble uridine modification"/>
    <property type="evidence" value="ECO:0007669"/>
    <property type="project" value="TreeGrafter"/>
</dbReference>
<keyword evidence="4 7" id="KW-0378">Hydrolase</keyword>
<evidence type="ECO:0000313" key="11">
    <source>
        <dbReference type="Proteomes" id="UP000199283"/>
    </source>
</evidence>
<comment type="caution">
    <text evidence="7">Lacks conserved residue(s) required for the propagation of feature annotation.</text>
</comment>
<comment type="function">
    <text evidence="7">Exhibits a very high intrinsic GTPase hydrolysis rate. Involved in the addition of a carboxymethylaminomethyl (cmnm) group at the wobble position (U34) of certain tRNAs, forming tRNA-cmnm(5)s(2)U34.</text>
</comment>
<keyword evidence="7" id="KW-0460">Magnesium</keyword>
<dbReference type="InterPro" id="IPR005225">
    <property type="entry name" value="Small_GTP-bd"/>
</dbReference>
<feature type="binding site" evidence="7">
    <location>
        <begin position="271"/>
        <end position="274"/>
    </location>
    <ligand>
        <name>GTP</name>
        <dbReference type="ChEBI" id="CHEBI:37565"/>
    </ligand>
</feature>
<organism evidence="10 11">
    <name type="scientific">Jannaschia helgolandensis</name>
    <dbReference type="NCBI Taxonomy" id="188906"/>
    <lineage>
        <taxon>Bacteria</taxon>
        <taxon>Pseudomonadati</taxon>
        <taxon>Pseudomonadota</taxon>
        <taxon>Alphaproteobacteria</taxon>
        <taxon>Rhodobacterales</taxon>
        <taxon>Roseobacteraceae</taxon>
        <taxon>Jannaschia</taxon>
    </lineage>
</organism>
<dbReference type="PANTHER" id="PTHR42714">
    <property type="entry name" value="TRNA MODIFICATION GTPASE GTPBP3"/>
    <property type="match status" value="1"/>
</dbReference>
<dbReference type="CDD" id="cd14858">
    <property type="entry name" value="TrmE_N"/>
    <property type="match status" value="1"/>
</dbReference>
<dbReference type="GO" id="GO:0003924">
    <property type="term" value="F:GTPase activity"/>
    <property type="evidence" value="ECO:0007669"/>
    <property type="project" value="UniProtKB-UniRule"/>
</dbReference>
<dbReference type="NCBIfam" id="NF003661">
    <property type="entry name" value="PRK05291.1-3"/>
    <property type="match status" value="1"/>
</dbReference>
<dbReference type="Gene3D" id="3.30.1360.120">
    <property type="entry name" value="Probable tRNA modification gtpase trme, domain 1"/>
    <property type="match status" value="1"/>
</dbReference>
<feature type="binding site" evidence="7">
    <location>
        <position position="246"/>
    </location>
    <ligand>
        <name>K(+)</name>
        <dbReference type="ChEBI" id="CHEBI:29103"/>
    </ligand>
</feature>
<dbReference type="AlphaFoldDB" id="A0A1H7GV49"/>
<dbReference type="RefSeq" id="WP_092759474.1">
    <property type="nucleotide sequence ID" value="NZ_FNZQ01000001.1"/>
</dbReference>
<feature type="binding site" evidence="7">
    <location>
        <position position="231"/>
    </location>
    <ligand>
        <name>Mg(2+)</name>
        <dbReference type="ChEBI" id="CHEBI:18420"/>
    </ligand>
</feature>
<proteinExistence type="inferred from homology"/>
<reference evidence="10 11" key="1">
    <citation type="submission" date="2016-10" db="EMBL/GenBank/DDBJ databases">
        <authorList>
            <person name="de Groot N.N."/>
        </authorList>
    </citation>
    <scope>NUCLEOTIDE SEQUENCE [LARGE SCALE GENOMIC DNA]</scope>
    <source>
        <strain evidence="10 11">DSM 14858</strain>
    </source>
</reference>
<evidence type="ECO:0000256" key="5">
    <source>
        <dbReference type="ARBA" id="ARBA00022958"/>
    </source>
</evidence>
<dbReference type="Proteomes" id="UP000199283">
    <property type="component" value="Unassembled WGS sequence"/>
</dbReference>
<keyword evidence="7" id="KW-0479">Metal-binding</keyword>
<dbReference type="GO" id="GO:0005525">
    <property type="term" value="F:GTP binding"/>
    <property type="evidence" value="ECO:0007669"/>
    <property type="project" value="UniProtKB-UniRule"/>
</dbReference>
<dbReference type="Gene3D" id="3.40.50.300">
    <property type="entry name" value="P-loop containing nucleotide triphosphate hydrolases"/>
    <property type="match status" value="1"/>
</dbReference>
<dbReference type="FunFam" id="3.30.1360.120:FF:000007">
    <property type="entry name" value="tRNA modification GTPase GTPBP3, mitochondrial"/>
    <property type="match status" value="1"/>
</dbReference>
<dbReference type="NCBIfam" id="TIGR00231">
    <property type="entry name" value="small_GTP"/>
    <property type="match status" value="1"/>
</dbReference>
<evidence type="ECO:0000256" key="8">
    <source>
        <dbReference type="RuleBase" id="RU003313"/>
    </source>
</evidence>
<dbReference type="Pfam" id="PF01926">
    <property type="entry name" value="MMR_HSR1"/>
    <property type="match status" value="1"/>
</dbReference>
<dbReference type="InterPro" id="IPR031168">
    <property type="entry name" value="G_TrmE"/>
</dbReference>
<dbReference type="GO" id="GO:0005737">
    <property type="term" value="C:cytoplasm"/>
    <property type="evidence" value="ECO:0007669"/>
    <property type="project" value="UniProtKB-SubCell"/>
</dbReference>
<protein>
    <recommendedName>
        <fullName evidence="7">tRNA modification GTPase MnmE</fullName>
        <ecNumber evidence="7">3.6.-.-</ecNumber>
    </recommendedName>
</protein>
<dbReference type="SUPFAM" id="SSF103025">
    <property type="entry name" value="Folate-binding domain"/>
    <property type="match status" value="1"/>
</dbReference>
<sequence length="431" mass="45924">MTGAGDTIFALATAQGKAGVAIVRISGPECCAALTAMGVSPPVPRSSRLATLRDSEGDILDQALVLFFERGASFTGEDVIELHLHGSVAVVRAVLMELERMPPLRMAEPGEFTRRALMNGRLDLTQVQGLADVIDAETEGQRRHAMRVLDGEVSRRVEGWRRDLLRAIALVEATIDFADEDVPEDVSREVSMLLSGVIESVSAELETVRSVARLKTGFEVALVGEPNAGKSSLLNALSNSDAAIVTAVAGTTRDIVEVRCDINGLPVTLLDTAGLRETSDEVELIGVNRAITRAKSADLRIFLYEQATPPTWDVPVLDQDIVIRSKGDLNGDANAISVSTGAGIPGLLLCIGTILSERIPDAGLISRERDRASLDVALSIMVEVQAKMSDAEPELVSLSLRDSASALSEIIGGVDIDEILDEVFSSFCIGK</sequence>
<dbReference type="GO" id="GO:0046872">
    <property type="term" value="F:metal ion binding"/>
    <property type="evidence" value="ECO:0007669"/>
    <property type="project" value="UniProtKB-KW"/>
</dbReference>
<comment type="subunit">
    <text evidence="7">Homodimer. Heterotetramer of two MnmE and two MnmG subunits.</text>
</comment>
<name>A0A1H7GV49_9RHOB</name>
<dbReference type="PANTHER" id="PTHR42714:SF2">
    <property type="entry name" value="TRNA MODIFICATION GTPASE GTPBP3, MITOCHONDRIAL"/>
    <property type="match status" value="1"/>
</dbReference>
<evidence type="ECO:0000256" key="1">
    <source>
        <dbReference type="ARBA" id="ARBA00011043"/>
    </source>
</evidence>
<gene>
    <name evidence="7" type="primary">mnmE</name>
    <name evidence="7" type="synonym">trmE</name>
    <name evidence="10" type="ORF">SAMN04488526_0515</name>
</gene>
<feature type="binding site" evidence="7">
    <location>
        <begin position="227"/>
        <end position="232"/>
    </location>
    <ligand>
        <name>GTP</name>
        <dbReference type="ChEBI" id="CHEBI:37565"/>
    </ligand>
</feature>
<keyword evidence="2 7" id="KW-0819">tRNA processing</keyword>
<evidence type="ECO:0000256" key="6">
    <source>
        <dbReference type="ARBA" id="ARBA00023134"/>
    </source>
</evidence>
<dbReference type="GO" id="GO:0030488">
    <property type="term" value="P:tRNA methylation"/>
    <property type="evidence" value="ECO:0007669"/>
    <property type="project" value="TreeGrafter"/>
</dbReference>
<dbReference type="Pfam" id="PF12631">
    <property type="entry name" value="MnmE_helical"/>
    <property type="match status" value="1"/>
</dbReference>
<dbReference type="CDD" id="cd04164">
    <property type="entry name" value="trmE"/>
    <property type="match status" value="1"/>
</dbReference>
<feature type="binding site" evidence="7">
    <location>
        <begin position="246"/>
        <end position="252"/>
    </location>
    <ligand>
        <name>GTP</name>
        <dbReference type="ChEBI" id="CHEBI:37565"/>
    </ligand>
</feature>
<dbReference type="Pfam" id="PF10396">
    <property type="entry name" value="TrmE_N"/>
    <property type="match status" value="1"/>
</dbReference>
<accession>A0A1H7GV49</accession>
<dbReference type="EC" id="3.6.-.-" evidence="7"/>
<feature type="domain" description="TrmE-type G" evidence="9">
    <location>
        <begin position="217"/>
        <end position="356"/>
    </location>
</feature>
<feature type="binding site" evidence="7">
    <location>
        <position position="248"/>
    </location>
    <ligand>
        <name>K(+)</name>
        <dbReference type="ChEBI" id="CHEBI:29103"/>
    </ligand>
</feature>
<evidence type="ECO:0000256" key="3">
    <source>
        <dbReference type="ARBA" id="ARBA00022741"/>
    </source>
</evidence>
<evidence type="ECO:0000259" key="9">
    <source>
        <dbReference type="PROSITE" id="PS51709"/>
    </source>
</evidence>
<dbReference type="InterPro" id="IPR027368">
    <property type="entry name" value="MnmE_dom2"/>
</dbReference>
<dbReference type="OrthoDB" id="9805918at2"/>
<feature type="binding site" evidence="7">
    <location>
        <position position="121"/>
    </location>
    <ligand>
        <name>(6S)-5-formyl-5,6,7,8-tetrahydrofolate</name>
        <dbReference type="ChEBI" id="CHEBI:57457"/>
    </ligand>
</feature>
<feature type="binding site" evidence="7">
    <location>
        <position position="431"/>
    </location>
    <ligand>
        <name>(6S)-5-formyl-5,6,7,8-tetrahydrofolate</name>
        <dbReference type="ChEBI" id="CHEBI:57457"/>
    </ligand>
</feature>
<feature type="binding site" evidence="7">
    <location>
        <position position="251"/>
    </location>
    <ligand>
        <name>K(+)</name>
        <dbReference type="ChEBI" id="CHEBI:29103"/>
    </ligand>
</feature>
<feature type="binding site" evidence="7">
    <location>
        <position position="227"/>
    </location>
    <ligand>
        <name>K(+)</name>
        <dbReference type="ChEBI" id="CHEBI:29103"/>
    </ligand>
</feature>
<evidence type="ECO:0000256" key="2">
    <source>
        <dbReference type="ARBA" id="ARBA00022694"/>
    </source>
</evidence>
<dbReference type="InterPro" id="IPR027266">
    <property type="entry name" value="TrmE/GcvT-like"/>
</dbReference>
<comment type="similarity">
    <text evidence="1 7 8">Belongs to the TRAFAC class TrmE-Era-EngA-EngB-Septin-like GTPase superfamily. TrmE GTPase family.</text>
</comment>
<dbReference type="InterPro" id="IPR018948">
    <property type="entry name" value="GTP-bd_TrmE_N"/>
</dbReference>
<dbReference type="HAMAP" id="MF_00379">
    <property type="entry name" value="GTPase_MnmE"/>
    <property type="match status" value="1"/>
</dbReference>
<dbReference type="SUPFAM" id="SSF52540">
    <property type="entry name" value="P-loop containing nucleoside triphosphate hydrolases"/>
    <property type="match status" value="1"/>
</dbReference>
<evidence type="ECO:0000313" key="10">
    <source>
        <dbReference type="EMBL" id="SEK41367.1"/>
    </source>
</evidence>
<evidence type="ECO:0000256" key="4">
    <source>
        <dbReference type="ARBA" id="ARBA00022801"/>
    </source>
</evidence>
<dbReference type="InterPro" id="IPR004520">
    <property type="entry name" value="GTPase_MnmE"/>
</dbReference>
<feature type="binding site" evidence="7">
    <location>
        <position position="252"/>
    </location>
    <ligand>
        <name>Mg(2+)</name>
        <dbReference type="ChEBI" id="CHEBI:18420"/>
    </ligand>
</feature>
<dbReference type="InterPro" id="IPR025867">
    <property type="entry name" value="MnmE_helical"/>
</dbReference>
<comment type="cofactor">
    <cofactor evidence="7">
        <name>K(+)</name>
        <dbReference type="ChEBI" id="CHEBI:29103"/>
    </cofactor>
    <text evidence="7">Binds 1 potassium ion per subunit.</text>
</comment>
<keyword evidence="3 7" id="KW-0547">Nucleotide-binding</keyword>